<protein>
    <submittedName>
        <fullName evidence="3">Uncharacterized protein</fullName>
    </submittedName>
</protein>
<evidence type="ECO:0000256" key="2">
    <source>
        <dbReference type="SAM" id="SignalP"/>
    </source>
</evidence>
<comment type="caution">
    <text evidence="3">The sequence shown here is derived from an EMBL/GenBank/DDBJ whole genome shotgun (WGS) entry which is preliminary data.</text>
</comment>
<dbReference type="Proteomes" id="UP001221413">
    <property type="component" value="Unassembled WGS sequence"/>
</dbReference>
<feature type="region of interest" description="Disordered" evidence="1">
    <location>
        <begin position="49"/>
        <end position="69"/>
    </location>
</feature>
<proteinExistence type="predicted"/>
<evidence type="ECO:0000313" key="3">
    <source>
        <dbReference type="EMBL" id="KAJ6258492.1"/>
    </source>
</evidence>
<accession>A0AAD6IY00</accession>
<evidence type="ECO:0000256" key="1">
    <source>
        <dbReference type="SAM" id="MobiDB-lite"/>
    </source>
</evidence>
<reference evidence="3" key="1">
    <citation type="submission" date="2023-01" db="EMBL/GenBank/DDBJ databases">
        <title>The chitinases involved in constricting ring structure development in the nematode-trapping fungus Drechslerella dactyloides.</title>
        <authorList>
            <person name="Wang R."/>
            <person name="Zhang L."/>
            <person name="Tang P."/>
            <person name="Li S."/>
            <person name="Liang L."/>
        </authorList>
    </citation>
    <scope>NUCLEOTIDE SEQUENCE</scope>
    <source>
        <strain evidence="3">YMF1.00031</strain>
    </source>
</reference>
<name>A0AAD6IY00_DREDA</name>
<keyword evidence="2" id="KW-0732">Signal</keyword>
<sequence length="345" mass="34864">MLSQNLLVAALCITASAIPIANQPSSINKRAALLDGLLGGLLGSSTTTTGDGLGVGGEGSNQVIDDPTRSNKAPRAALLDGLVGGLLGSGTTTTGDGLGVGGETGGLPVGSSTHSGKGGLLRRDALGNGGGLLGGLLGGTGGDGNDGLVGGLLNGLLGGTPAMRPGVDPLRQHVEAGNVESAEPQVGFRFTNIEIYSPPVGLIQGLIQLLLGGRRSTFITRVPMGGDIKTTAGLRFDVNPTSVQALCFASDITGGATWTQTACSLQVDGYVNGQFVGSLEPQIFDTAKFIGRAGNKNVARSPKKTNGAAFMQDMAVDEIKLMFTPTDPNVKIMSVVLDLDLSILN</sequence>
<keyword evidence="4" id="KW-1185">Reference proteome</keyword>
<feature type="signal peptide" evidence="2">
    <location>
        <begin position="1"/>
        <end position="17"/>
    </location>
</feature>
<organism evidence="3 4">
    <name type="scientific">Drechslerella dactyloides</name>
    <name type="common">Nematode-trapping fungus</name>
    <name type="synonym">Arthrobotrys dactyloides</name>
    <dbReference type="NCBI Taxonomy" id="74499"/>
    <lineage>
        <taxon>Eukaryota</taxon>
        <taxon>Fungi</taxon>
        <taxon>Dikarya</taxon>
        <taxon>Ascomycota</taxon>
        <taxon>Pezizomycotina</taxon>
        <taxon>Orbiliomycetes</taxon>
        <taxon>Orbiliales</taxon>
        <taxon>Orbiliaceae</taxon>
        <taxon>Drechslerella</taxon>
    </lineage>
</organism>
<feature type="chain" id="PRO_5041959753" evidence="2">
    <location>
        <begin position="18"/>
        <end position="345"/>
    </location>
</feature>
<evidence type="ECO:0000313" key="4">
    <source>
        <dbReference type="Proteomes" id="UP001221413"/>
    </source>
</evidence>
<dbReference type="AlphaFoldDB" id="A0AAD6IY00"/>
<gene>
    <name evidence="3" type="ORF">Dda_6534</name>
</gene>
<dbReference type="EMBL" id="JAQGDS010000008">
    <property type="protein sequence ID" value="KAJ6258492.1"/>
    <property type="molecule type" value="Genomic_DNA"/>
</dbReference>